<dbReference type="Proteomes" id="UP000000768">
    <property type="component" value="Chromosome 7"/>
</dbReference>
<proteinExistence type="predicted"/>
<dbReference type="SUPFAM" id="SSF48371">
    <property type="entry name" value="ARM repeat"/>
    <property type="match status" value="1"/>
</dbReference>
<feature type="transmembrane region" description="Helical" evidence="2">
    <location>
        <begin position="380"/>
        <end position="397"/>
    </location>
</feature>
<organism evidence="3 4">
    <name type="scientific">Sorghum bicolor</name>
    <name type="common">Sorghum</name>
    <name type="synonym">Sorghum vulgare</name>
    <dbReference type="NCBI Taxonomy" id="4558"/>
    <lineage>
        <taxon>Eukaryota</taxon>
        <taxon>Viridiplantae</taxon>
        <taxon>Streptophyta</taxon>
        <taxon>Embryophyta</taxon>
        <taxon>Tracheophyta</taxon>
        <taxon>Spermatophyta</taxon>
        <taxon>Magnoliopsida</taxon>
        <taxon>Liliopsida</taxon>
        <taxon>Poales</taxon>
        <taxon>Poaceae</taxon>
        <taxon>PACMAD clade</taxon>
        <taxon>Panicoideae</taxon>
        <taxon>Andropogonodae</taxon>
        <taxon>Andropogoneae</taxon>
        <taxon>Sorghinae</taxon>
        <taxon>Sorghum</taxon>
    </lineage>
</organism>
<name>A0A1Z5RBW5_SORBI</name>
<protein>
    <recommendedName>
        <fullName evidence="5">BLE2 protein</fullName>
    </recommendedName>
</protein>
<reference evidence="3 4" key="1">
    <citation type="journal article" date="2009" name="Nature">
        <title>The Sorghum bicolor genome and the diversification of grasses.</title>
        <authorList>
            <person name="Paterson A.H."/>
            <person name="Bowers J.E."/>
            <person name="Bruggmann R."/>
            <person name="Dubchak I."/>
            <person name="Grimwood J."/>
            <person name="Gundlach H."/>
            <person name="Haberer G."/>
            <person name="Hellsten U."/>
            <person name="Mitros T."/>
            <person name="Poliakov A."/>
            <person name="Schmutz J."/>
            <person name="Spannagl M."/>
            <person name="Tang H."/>
            <person name="Wang X."/>
            <person name="Wicker T."/>
            <person name="Bharti A.K."/>
            <person name="Chapman J."/>
            <person name="Feltus F.A."/>
            <person name="Gowik U."/>
            <person name="Grigoriev I.V."/>
            <person name="Lyons E."/>
            <person name="Maher C.A."/>
            <person name="Martis M."/>
            <person name="Narechania A."/>
            <person name="Otillar R.P."/>
            <person name="Penning B.W."/>
            <person name="Salamov A.A."/>
            <person name="Wang Y."/>
            <person name="Zhang L."/>
            <person name="Carpita N.C."/>
            <person name="Freeling M."/>
            <person name="Gingle A.R."/>
            <person name="Hash C.T."/>
            <person name="Keller B."/>
            <person name="Klein P."/>
            <person name="Kresovich S."/>
            <person name="McCann M.C."/>
            <person name="Ming R."/>
            <person name="Peterson D.G."/>
            <person name="Mehboob-ur-Rahman"/>
            <person name="Ware D."/>
            <person name="Westhoff P."/>
            <person name="Mayer K.F."/>
            <person name="Messing J."/>
            <person name="Rokhsar D.S."/>
        </authorList>
    </citation>
    <scope>NUCLEOTIDE SEQUENCE [LARGE SCALE GENOMIC DNA]</scope>
    <source>
        <strain evidence="4">cv. BTx623</strain>
    </source>
</reference>
<dbReference type="FunCoup" id="A0A1Z5RBW5">
    <property type="interactions" value="109"/>
</dbReference>
<keyword evidence="2" id="KW-0472">Membrane</keyword>
<feature type="transmembrane region" description="Helical" evidence="2">
    <location>
        <begin position="461"/>
        <end position="485"/>
    </location>
</feature>
<evidence type="ECO:0000313" key="3">
    <source>
        <dbReference type="EMBL" id="OQU80876.1"/>
    </source>
</evidence>
<dbReference type="InParanoid" id="A0A1Z5RBW5"/>
<feature type="transmembrane region" description="Helical" evidence="2">
    <location>
        <begin position="74"/>
        <end position="101"/>
    </location>
</feature>
<feature type="transmembrane region" description="Helical" evidence="2">
    <location>
        <begin position="178"/>
        <end position="199"/>
    </location>
</feature>
<dbReference type="AlphaFoldDB" id="A0A1Z5RBW5"/>
<feature type="transmembrane region" description="Helical" evidence="2">
    <location>
        <begin position="307"/>
        <end position="326"/>
    </location>
</feature>
<sequence length="1072" mass="118923">MVLLTKKKAGESIDSMFLMCIGVVKCRSFAGARTQRMATPAASAGEVSLTIPAAAADAAAGVKLQRRERTLNRFVRAVAFWEWAGNAFGALAFLWATGVLLGGFCSNLKPMDFWFAMVIIFIEAFRIFSRNYKLDNWSLFGTTRALRWINVSFIRMLARPQEGNEVVLVMGMWIDLVTWLPVIGPMFMGIFQAVLLILMSKMKLRGASQQTNRSQRCRRLLQLWVVLIAFIITYALQISRATDNLTYPMVIPYEGETYYDYYSSEAFVDVKVSAEMLTMVVAALLLISRPPIISNLISTPWGRNVIWLAKLIAVVSLAFGSVQLVWPPAFEIDGEVVDADGFIISFATAVLSVGSLQTPAVENCSLIVGCWIDATLHMSFLWYLAIGIPVLLVNVWGGRISLVASIVSVVAVLLIQNLQIPVAVLQVMLSSSRFNRLQSDYGWLPHEKDSSSPNLVPAIKVFYVLAICQGCFYITASILGLFSFIPRRMLVRQSKLRDQWGAKAIDMYYESAYSTCMEIGLFAARKTVSLASFAEESLSSNSSKTQLAGVLLLGNLLHESWGTDSRDEMRSKIIRSNKTLSTLIAMLGWADERHRHIRLTAARIIANLADNVAVADIPGMLKVVCSLLDDEETSGQTTSGNGGNAAGSQPIDDDEELGHEQDSNEGCIWVCQSWQRMKDKWFTVEKLPLADQESLPILGMVILEKLAHDINNCAEIVNASYLISKIIGLISYRDNSVSSNNEQQCAVICASLNFVSKLASTGENIGATLRQELCKNFFLLNNLECVLEDSRSSPKLMRLVIDILTKLALDEDARKEIGCCKMIVWKLMHVFLGRMGQQMLTIYDQSLRMAAGEALANLTTESPANCLVILEETGYEVIKDLKNMLCEGEYKYVAASLLQNICAHAKDKLRHQDASNHLSSALQLVMENIMSAEGKHLEVLIALVSQICDMIPESFIRDHLQLRTNRSEVVQKLVGTLNSNRKPNPEYPRMRRVIIEMTISIVNFCPCYATILREVGLVEALSKVEMTPSKVEKYRVFYGNIGVVLESGPSLTTLVATAKGLIHSRAPITALN</sequence>
<dbReference type="Gene3D" id="1.25.10.10">
    <property type="entry name" value="Leucine-rich Repeat Variant"/>
    <property type="match status" value="2"/>
</dbReference>
<keyword evidence="2" id="KW-1133">Transmembrane helix</keyword>
<evidence type="ECO:0000256" key="1">
    <source>
        <dbReference type="SAM" id="MobiDB-lite"/>
    </source>
</evidence>
<dbReference type="InterPro" id="IPR011989">
    <property type="entry name" value="ARM-like"/>
</dbReference>
<reference evidence="4" key="2">
    <citation type="journal article" date="2018" name="Plant J.">
        <title>The Sorghum bicolor reference genome: improved assembly, gene annotations, a transcriptome atlas, and signatures of genome organization.</title>
        <authorList>
            <person name="McCormick R.F."/>
            <person name="Truong S.K."/>
            <person name="Sreedasyam A."/>
            <person name="Jenkins J."/>
            <person name="Shu S."/>
            <person name="Sims D."/>
            <person name="Kennedy M."/>
            <person name="Amirebrahimi M."/>
            <person name="Weers B.D."/>
            <person name="McKinley B."/>
            <person name="Mattison A."/>
            <person name="Morishige D.T."/>
            <person name="Grimwood J."/>
            <person name="Schmutz J."/>
            <person name="Mullet J.E."/>
        </authorList>
    </citation>
    <scope>NUCLEOTIDE SEQUENCE [LARGE SCALE GENOMIC DNA]</scope>
    <source>
        <strain evidence="4">cv. BTx623</strain>
    </source>
</reference>
<dbReference type="PANTHER" id="PTHR33115">
    <property type="entry name" value="ARM REPEAT SUPERFAMILY PROTEIN"/>
    <property type="match status" value="1"/>
</dbReference>
<keyword evidence="2" id="KW-0812">Transmembrane</keyword>
<dbReference type="PANTHER" id="PTHR33115:SF43">
    <property type="entry name" value="BLE2 PROTEIN"/>
    <property type="match status" value="1"/>
</dbReference>
<keyword evidence="4" id="KW-1185">Reference proteome</keyword>
<dbReference type="eggNOG" id="ENOG502QRQI">
    <property type="taxonomic scope" value="Eukaryota"/>
</dbReference>
<dbReference type="InterPro" id="IPR016024">
    <property type="entry name" value="ARM-type_fold"/>
</dbReference>
<feature type="region of interest" description="Disordered" evidence="1">
    <location>
        <begin position="633"/>
        <end position="659"/>
    </location>
</feature>
<feature type="transmembrane region" description="Helical" evidence="2">
    <location>
        <begin position="220"/>
        <end position="239"/>
    </location>
</feature>
<dbReference type="EMBL" id="CM000766">
    <property type="protein sequence ID" value="OQU80876.1"/>
    <property type="molecule type" value="Genomic_DNA"/>
</dbReference>
<evidence type="ECO:0008006" key="5">
    <source>
        <dbReference type="Google" id="ProtNLM"/>
    </source>
</evidence>
<feature type="transmembrane region" description="Helical" evidence="2">
    <location>
        <begin position="404"/>
        <end position="429"/>
    </location>
</feature>
<dbReference type="Gramene" id="OQU80876">
    <property type="protein sequence ID" value="OQU80876"/>
    <property type="gene ID" value="SORBI_3007G202480"/>
</dbReference>
<feature type="transmembrane region" description="Helical" evidence="2">
    <location>
        <begin position="266"/>
        <end position="287"/>
    </location>
</feature>
<evidence type="ECO:0000256" key="2">
    <source>
        <dbReference type="SAM" id="Phobius"/>
    </source>
</evidence>
<evidence type="ECO:0000313" key="4">
    <source>
        <dbReference type="Proteomes" id="UP000000768"/>
    </source>
</evidence>
<gene>
    <name evidence="3" type="ORF">SORBI_3007G202480</name>
</gene>
<accession>A0A1Z5RBW5</accession>